<evidence type="ECO:0000256" key="3">
    <source>
        <dbReference type="ARBA" id="ARBA00022723"/>
    </source>
</evidence>
<evidence type="ECO:0000256" key="11">
    <source>
        <dbReference type="ARBA" id="ARBA00023295"/>
    </source>
</evidence>
<dbReference type="GO" id="GO:0046872">
    <property type="term" value="F:metal ion binding"/>
    <property type="evidence" value="ECO:0007669"/>
    <property type="project" value="UniProtKB-KW"/>
</dbReference>
<evidence type="ECO:0000259" key="13">
    <source>
        <dbReference type="SMART" id="SM00478"/>
    </source>
</evidence>
<evidence type="ECO:0000256" key="2">
    <source>
        <dbReference type="ARBA" id="ARBA00022485"/>
    </source>
</evidence>
<dbReference type="EC" id="4.2.99.18" evidence="12"/>
<dbReference type="SMART" id="SM00478">
    <property type="entry name" value="ENDO3c"/>
    <property type="match status" value="1"/>
</dbReference>
<comment type="catalytic activity">
    <reaction evidence="12">
        <text>2'-deoxyribonucleotide-(2'-deoxyribose 5'-phosphate)-2'-deoxyribonucleotide-DNA = a 3'-end 2'-deoxyribonucleotide-(2,3-dehydro-2,3-deoxyribose 5'-phosphate)-DNA + a 5'-end 5'-phospho-2'-deoxyribonucleoside-DNA + H(+)</text>
        <dbReference type="Rhea" id="RHEA:66592"/>
        <dbReference type="Rhea" id="RHEA-COMP:13180"/>
        <dbReference type="Rhea" id="RHEA-COMP:16897"/>
        <dbReference type="Rhea" id="RHEA-COMP:17067"/>
        <dbReference type="ChEBI" id="CHEBI:15378"/>
        <dbReference type="ChEBI" id="CHEBI:136412"/>
        <dbReference type="ChEBI" id="CHEBI:157695"/>
        <dbReference type="ChEBI" id="CHEBI:167181"/>
        <dbReference type="EC" id="4.2.99.18"/>
    </reaction>
</comment>
<dbReference type="CDD" id="cd00056">
    <property type="entry name" value="ENDO3c"/>
    <property type="match status" value="1"/>
</dbReference>
<dbReference type="GO" id="GO:0051539">
    <property type="term" value="F:4 iron, 4 sulfur cluster binding"/>
    <property type="evidence" value="ECO:0007669"/>
    <property type="project" value="UniProtKB-UniRule"/>
</dbReference>
<evidence type="ECO:0000256" key="4">
    <source>
        <dbReference type="ARBA" id="ARBA00022763"/>
    </source>
</evidence>
<feature type="binding site" evidence="12">
    <location>
        <position position="194"/>
    </location>
    <ligand>
        <name>[4Fe-4S] cluster</name>
        <dbReference type="ChEBI" id="CHEBI:49883"/>
    </ligand>
</feature>
<keyword evidence="2 12" id="KW-0004">4Fe-4S</keyword>
<keyword evidence="8 12" id="KW-0238">DNA-binding</keyword>
<dbReference type="HOGENOM" id="CLU_012862_3_3_6"/>
<dbReference type="AlphaFoldDB" id="D0KZN7"/>
<reference evidence="14 15" key="1">
    <citation type="submission" date="2009-10" db="EMBL/GenBank/DDBJ databases">
        <title>Complete sequence of Halothiobacillus neapolitanus c2.</title>
        <authorList>
            <consortium name="US DOE Joint Genome Institute"/>
            <person name="Lucas S."/>
            <person name="Copeland A."/>
            <person name="Lapidus A."/>
            <person name="Glavina del Rio T."/>
            <person name="Tice H."/>
            <person name="Bruce D."/>
            <person name="Goodwin L."/>
            <person name="Pitluck S."/>
            <person name="Davenport K."/>
            <person name="Brettin T."/>
            <person name="Detter J.C."/>
            <person name="Han C."/>
            <person name="Tapia R."/>
            <person name="Larimer F."/>
            <person name="Land M."/>
            <person name="Hauser L."/>
            <person name="Kyrpides N."/>
            <person name="Mikhailova N."/>
            <person name="Kerfeld C."/>
            <person name="Cannon G."/>
            <person name="Heinhort S."/>
        </authorList>
    </citation>
    <scope>NUCLEOTIDE SEQUENCE [LARGE SCALE GENOMIC DNA]</scope>
    <source>
        <strain evidence="15">ATCC 23641 / c2</strain>
    </source>
</reference>
<evidence type="ECO:0000256" key="7">
    <source>
        <dbReference type="ARBA" id="ARBA00023014"/>
    </source>
</evidence>
<keyword evidence="3 12" id="KW-0479">Metal-binding</keyword>
<dbReference type="InterPro" id="IPR003265">
    <property type="entry name" value="HhH-GPD_domain"/>
</dbReference>
<dbReference type="FunFam" id="1.10.1670.10:FF:000001">
    <property type="entry name" value="Endonuclease III"/>
    <property type="match status" value="1"/>
</dbReference>
<evidence type="ECO:0000256" key="6">
    <source>
        <dbReference type="ARBA" id="ARBA00023004"/>
    </source>
</evidence>
<evidence type="ECO:0000256" key="12">
    <source>
        <dbReference type="HAMAP-Rule" id="MF_00942"/>
    </source>
</evidence>
<dbReference type="GO" id="GO:0006285">
    <property type="term" value="P:base-excision repair, AP site formation"/>
    <property type="evidence" value="ECO:0007669"/>
    <property type="project" value="TreeGrafter"/>
</dbReference>
<keyword evidence="11 12" id="KW-0326">Glycosidase</keyword>
<keyword evidence="14" id="KW-0540">Nuclease</keyword>
<dbReference type="Pfam" id="PF00730">
    <property type="entry name" value="HhH-GPD"/>
    <property type="match status" value="1"/>
</dbReference>
<keyword evidence="9 12" id="KW-0234">DNA repair</keyword>
<dbReference type="SUPFAM" id="SSF48150">
    <property type="entry name" value="DNA-glycosylase"/>
    <property type="match status" value="1"/>
</dbReference>
<comment type="similarity">
    <text evidence="1 12">Belongs to the Nth/MutY family.</text>
</comment>
<sequence length="235" mass="26298">MNKNTRRLLFERLSAQRPNPTTELLFDNGFELLIAVMLSAQSTDVAVNKVTRRLYPVANTPEALLTLGEERLESYLKTLGLYRAKTRNVLATCQILLEKYASAVPRDRAALESLPGVGRKTANVVLNTLFREPVMAVDTHIFRVANRTGLAPGKTVLAVEKALMKHVPKEYLIDAHHWLILHGRYTCKARKPDCGACVVCDLCDYRQKTEGCNPEFTGKYNPSDSLSTETAHVQQ</sequence>
<evidence type="ECO:0000313" key="14">
    <source>
        <dbReference type="EMBL" id="ACX95910.1"/>
    </source>
</evidence>
<feature type="binding site" evidence="12">
    <location>
        <position position="203"/>
    </location>
    <ligand>
        <name>[4Fe-4S] cluster</name>
        <dbReference type="ChEBI" id="CHEBI:49883"/>
    </ligand>
</feature>
<evidence type="ECO:0000256" key="1">
    <source>
        <dbReference type="ARBA" id="ARBA00008343"/>
    </source>
</evidence>
<keyword evidence="7 12" id="KW-0411">Iron-sulfur</keyword>
<dbReference type="PANTHER" id="PTHR10359:SF18">
    <property type="entry name" value="ENDONUCLEASE III"/>
    <property type="match status" value="1"/>
</dbReference>
<dbReference type="Gene3D" id="1.10.340.30">
    <property type="entry name" value="Hypothetical protein, domain 2"/>
    <property type="match status" value="1"/>
</dbReference>
<keyword evidence="6 12" id="KW-0408">Iron</keyword>
<dbReference type="HAMAP" id="MF_00942">
    <property type="entry name" value="Nth"/>
    <property type="match status" value="1"/>
</dbReference>
<dbReference type="GO" id="GO:0140078">
    <property type="term" value="F:class I DNA-(apurinic or apyrimidinic site) endonuclease activity"/>
    <property type="evidence" value="ECO:0007669"/>
    <property type="project" value="UniProtKB-EC"/>
</dbReference>
<dbReference type="InterPro" id="IPR011257">
    <property type="entry name" value="DNA_glycosylase"/>
</dbReference>
<feature type="binding site" evidence="12">
    <location>
        <position position="197"/>
    </location>
    <ligand>
        <name>[4Fe-4S] cluster</name>
        <dbReference type="ChEBI" id="CHEBI:49883"/>
    </ligand>
</feature>
<comment type="function">
    <text evidence="12">DNA repair enzyme that has both DNA N-glycosylase activity and AP-lyase activity. The DNA N-glycosylase activity releases various damaged pyrimidines from DNA by cleaving the N-glycosidic bond, leaving an AP (apurinic/apyrimidinic) site. The AP-lyase activity cleaves the phosphodiester bond 3' to the AP site by a beta-elimination, leaving a 3'-terminal unsaturated sugar and a product with a terminal 5'-phosphate.</text>
</comment>
<protein>
    <recommendedName>
        <fullName evidence="12">Endonuclease III</fullName>
        <ecNumber evidence="12">4.2.99.18</ecNumber>
    </recommendedName>
    <alternativeName>
        <fullName evidence="12">DNA-(apurinic or apyrimidinic site) lyase</fullName>
    </alternativeName>
</protein>
<organism evidence="14 15">
    <name type="scientific">Halothiobacillus neapolitanus (strain ATCC 23641 / DSM 15147 / CIP 104769 / NCIMB 8539 / c2)</name>
    <name type="common">Thiobacillus neapolitanus</name>
    <dbReference type="NCBI Taxonomy" id="555778"/>
    <lineage>
        <taxon>Bacteria</taxon>
        <taxon>Pseudomonadati</taxon>
        <taxon>Pseudomonadota</taxon>
        <taxon>Gammaproteobacteria</taxon>
        <taxon>Chromatiales</taxon>
        <taxon>Halothiobacillaceae</taxon>
        <taxon>Halothiobacillus</taxon>
    </lineage>
</organism>
<dbReference type="STRING" id="555778.Hneap_1074"/>
<dbReference type="InterPro" id="IPR023170">
    <property type="entry name" value="HhH_base_excis_C"/>
</dbReference>
<keyword evidence="14" id="KW-0255">Endonuclease</keyword>
<evidence type="ECO:0000256" key="8">
    <source>
        <dbReference type="ARBA" id="ARBA00023125"/>
    </source>
</evidence>
<dbReference type="GO" id="GO:0019104">
    <property type="term" value="F:DNA N-glycosylase activity"/>
    <property type="evidence" value="ECO:0007669"/>
    <property type="project" value="UniProtKB-UniRule"/>
</dbReference>
<dbReference type="NCBIfam" id="TIGR01083">
    <property type="entry name" value="nth"/>
    <property type="match status" value="1"/>
</dbReference>
<keyword evidence="10 12" id="KW-0456">Lyase</keyword>
<evidence type="ECO:0000256" key="5">
    <source>
        <dbReference type="ARBA" id="ARBA00022801"/>
    </source>
</evidence>
<accession>D0KZN7</accession>
<evidence type="ECO:0000313" key="15">
    <source>
        <dbReference type="Proteomes" id="UP000009102"/>
    </source>
</evidence>
<dbReference type="eggNOG" id="COG0177">
    <property type="taxonomic scope" value="Bacteria"/>
</dbReference>
<dbReference type="RefSeq" id="WP_012823946.1">
    <property type="nucleotide sequence ID" value="NC_013422.1"/>
</dbReference>
<feature type="domain" description="HhH-GPD" evidence="13">
    <location>
        <begin position="38"/>
        <end position="185"/>
    </location>
</feature>
<name>D0KZN7_HALNC</name>
<keyword evidence="15" id="KW-1185">Reference proteome</keyword>
<dbReference type="InterPro" id="IPR000445">
    <property type="entry name" value="HhH_motif"/>
</dbReference>
<dbReference type="FunFam" id="1.10.340.30:FF:000001">
    <property type="entry name" value="Endonuclease III"/>
    <property type="match status" value="1"/>
</dbReference>
<evidence type="ECO:0000256" key="10">
    <source>
        <dbReference type="ARBA" id="ARBA00023239"/>
    </source>
</evidence>
<keyword evidence="4 12" id="KW-0227">DNA damage</keyword>
<dbReference type="OrthoDB" id="9800977at2"/>
<gene>
    <name evidence="12" type="primary">nth</name>
    <name evidence="14" type="ordered locus">Hneap_1074</name>
</gene>
<dbReference type="Pfam" id="PF00633">
    <property type="entry name" value="HHH"/>
    <property type="match status" value="1"/>
</dbReference>
<dbReference type="PIRSF" id="PIRSF001435">
    <property type="entry name" value="Nth"/>
    <property type="match status" value="1"/>
</dbReference>
<dbReference type="GO" id="GO:0003677">
    <property type="term" value="F:DNA binding"/>
    <property type="evidence" value="ECO:0007669"/>
    <property type="project" value="UniProtKB-UniRule"/>
</dbReference>
<dbReference type="Gene3D" id="1.10.1670.10">
    <property type="entry name" value="Helix-hairpin-Helix base-excision DNA repair enzymes (C-terminal)"/>
    <property type="match status" value="1"/>
</dbReference>
<keyword evidence="5 12" id="KW-0378">Hydrolase</keyword>
<dbReference type="PANTHER" id="PTHR10359">
    <property type="entry name" value="A/G-SPECIFIC ADENINE GLYCOSYLASE/ENDONUCLEASE III"/>
    <property type="match status" value="1"/>
</dbReference>
<evidence type="ECO:0000256" key="9">
    <source>
        <dbReference type="ARBA" id="ARBA00023204"/>
    </source>
</evidence>
<dbReference type="EMBL" id="CP001801">
    <property type="protein sequence ID" value="ACX95910.1"/>
    <property type="molecule type" value="Genomic_DNA"/>
</dbReference>
<proteinExistence type="inferred from homology"/>
<feature type="binding site" evidence="12">
    <location>
        <position position="187"/>
    </location>
    <ligand>
        <name>[4Fe-4S] cluster</name>
        <dbReference type="ChEBI" id="CHEBI:49883"/>
    </ligand>
</feature>
<comment type="cofactor">
    <cofactor evidence="12">
        <name>[4Fe-4S] cluster</name>
        <dbReference type="ChEBI" id="CHEBI:49883"/>
    </cofactor>
    <text evidence="12">Binds 1 [4Fe-4S] cluster.</text>
</comment>
<dbReference type="Proteomes" id="UP000009102">
    <property type="component" value="Chromosome"/>
</dbReference>
<dbReference type="KEGG" id="hna:Hneap_1074"/>
<dbReference type="InterPro" id="IPR005759">
    <property type="entry name" value="Nth"/>
</dbReference>